<feature type="compositionally biased region" description="Low complexity" evidence="1">
    <location>
        <begin position="17"/>
        <end position="28"/>
    </location>
</feature>
<dbReference type="Gene3D" id="2.170.270.10">
    <property type="entry name" value="SET domain"/>
    <property type="match status" value="1"/>
</dbReference>
<evidence type="ECO:0000256" key="1">
    <source>
        <dbReference type="SAM" id="MobiDB-lite"/>
    </source>
</evidence>
<dbReference type="Proteomes" id="UP000092600">
    <property type="component" value="Unassembled WGS sequence"/>
</dbReference>
<name>A0A199VV58_ANACO</name>
<dbReference type="InterPro" id="IPR050869">
    <property type="entry name" value="H3K4_H4K5_MeTrfase"/>
</dbReference>
<dbReference type="InterPro" id="IPR046341">
    <property type="entry name" value="SET_dom_sf"/>
</dbReference>
<dbReference type="SUPFAM" id="SSF82199">
    <property type="entry name" value="SET domain"/>
    <property type="match status" value="1"/>
</dbReference>
<keyword evidence="3" id="KW-0489">Methyltransferase</keyword>
<organism evidence="3 4">
    <name type="scientific">Ananas comosus</name>
    <name type="common">Pineapple</name>
    <name type="synonym">Ananas ananas</name>
    <dbReference type="NCBI Taxonomy" id="4615"/>
    <lineage>
        <taxon>Eukaryota</taxon>
        <taxon>Viridiplantae</taxon>
        <taxon>Streptophyta</taxon>
        <taxon>Embryophyta</taxon>
        <taxon>Tracheophyta</taxon>
        <taxon>Spermatophyta</taxon>
        <taxon>Magnoliopsida</taxon>
        <taxon>Liliopsida</taxon>
        <taxon>Poales</taxon>
        <taxon>Bromeliaceae</taxon>
        <taxon>Bromelioideae</taxon>
        <taxon>Ananas</taxon>
    </lineage>
</organism>
<accession>A0A199VV58</accession>
<reference evidence="3 4" key="1">
    <citation type="journal article" date="2016" name="DNA Res.">
        <title>The draft genome of MD-2 pineapple using hybrid error correction of long reads.</title>
        <authorList>
            <person name="Redwan R.M."/>
            <person name="Saidin A."/>
            <person name="Kumar S.V."/>
        </authorList>
    </citation>
    <scope>NUCLEOTIDE SEQUENCE [LARGE SCALE GENOMIC DNA]</scope>
    <source>
        <strain evidence="4">cv. MD2</strain>
        <tissue evidence="3">Leaf</tissue>
    </source>
</reference>
<dbReference type="GO" id="GO:0008168">
    <property type="term" value="F:methyltransferase activity"/>
    <property type="evidence" value="ECO:0007669"/>
    <property type="project" value="UniProtKB-KW"/>
</dbReference>
<dbReference type="Pfam" id="PF00856">
    <property type="entry name" value="SET"/>
    <property type="match status" value="1"/>
</dbReference>
<dbReference type="AlphaFoldDB" id="A0A199VV58"/>
<evidence type="ECO:0000313" key="3">
    <source>
        <dbReference type="EMBL" id="OAY80873.1"/>
    </source>
</evidence>
<protein>
    <submittedName>
        <fullName evidence="3">Histone-lysine N-methyltransferase ATXR4</fullName>
    </submittedName>
</protein>
<dbReference type="STRING" id="4615.A0A199VV58"/>
<dbReference type="InterPro" id="IPR001214">
    <property type="entry name" value="SET_dom"/>
</dbReference>
<gene>
    <name evidence="3" type="ORF">ACMD2_01077</name>
</gene>
<dbReference type="Gene3D" id="6.10.140.2220">
    <property type="match status" value="1"/>
</dbReference>
<evidence type="ECO:0000313" key="4">
    <source>
        <dbReference type="Proteomes" id="UP000092600"/>
    </source>
</evidence>
<dbReference type="CDD" id="cd20071">
    <property type="entry name" value="SET_SMYD"/>
    <property type="match status" value="1"/>
</dbReference>
<evidence type="ECO:0000259" key="2">
    <source>
        <dbReference type="PROSITE" id="PS50280"/>
    </source>
</evidence>
<dbReference type="PANTHER" id="PTHR12197">
    <property type="entry name" value="HISTONE-LYSINE N-METHYLTRANSFERASE SMYD"/>
    <property type="match status" value="1"/>
</dbReference>
<dbReference type="GO" id="GO:0005634">
    <property type="term" value="C:nucleus"/>
    <property type="evidence" value="ECO:0007669"/>
    <property type="project" value="TreeGrafter"/>
</dbReference>
<feature type="domain" description="SET" evidence="2">
    <location>
        <begin position="35"/>
        <end position="300"/>
    </location>
</feature>
<dbReference type="GO" id="GO:0032259">
    <property type="term" value="P:methylation"/>
    <property type="evidence" value="ECO:0007669"/>
    <property type="project" value="UniProtKB-KW"/>
</dbReference>
<dbReference type="SMART" id="SM00317">
    <property type="entry name" value="SET"/>
    <property type="match status" value="1"/>
</dbReference>
<dbReference type="PROSITE" id="PS50280">
    <property type="entry name" value="SET"/>
    <property type="match status" value="1"/>
</dbReference>
<dbReference type="PANTHER" id="PTHR12197:SF298">
    <property type="entry name" value="HISTONE-LYSINE N-METHYLTRANSFERASE ATXR4"/>
    <property type="match status" value="1"/>
</dbReference>
<dbReference type="EMBL" id="LSRQ01000777">
    <property type="protein sequence ID" value="OAY80873.1"/>
    <property type="molecule type" value="Genomic_DNA"/>
</dbReference>
<proteinExistence type="predicted"/>
<comment type="caution">
    <text evidence="3">The sequence shown here is derived from an EMBL/GenBank/DDBJ whole genome shotgun (WGS) entry which is preliminary data.</text>
</comment>
<sequence length="330" mass="36260">MLGRQTINPPPLRSVSTAAGAADGAGDPPTRPGPPPIRVALTESAGRGVFATRAIGAGELVHSAKPLVAHPSPSHLRKVCYYCLRKKGSEVSLISDEIAGEDLGSNPTSYYFCSESCVERSKIFYEVERRADWSLYDDHCRLRGLKYPLMVKRLACMVISGAVPADTLDILQPATLPQEALLEMEEEFALLRHTFKKASLQDELIALVLTKQWYINVLARIRINAFRIELVGESHEDLFTSAAALVGSDVSVGNAVYMVPSFYNHDCDPNAHIVWLDNADAKLKALCDIEEGEELRICYIDASMNLDARQKILAEGFGFQCNCLRCLSGD</sequence>
<dbReference type="Gene3D" id="1.10.220.160">
    <property type="match status" value="1"/>
</dbReference>
<feature type="region of interest" description="Disordered" evidence="1">
    <location>
        <begin position="1"/>
        <end position="36"/>
    </location>
</feature>
<keyword evidence="3" id="KW-0808">Transferase</keyword>